<organism evidence="2 3">
    <name type="scientific">Mucor lusitanicus CBS 277.49</name>
    <dbReference type="NCBI Taxonomy" id="747725"/>
    <lineage>
        <taxon>Eukaryota</taxon>
        <taxon>Fungi</taxon>
        <taxon>Fungi incertae sedis</taxon>
        <taxon>Mucoromycota</taxon>
        <taxon>Mucoromycotina</taxon>
        <taxon>Mucoromycetes</taxon>
        <taxon>Mucorales</taxon>
        <taxon>Mucorineae</taxon>
        <taxon>Mucoraceae</taxon>
        <taxon>Mucor</taxon>
    </lineage>
</organism>
<dbReference type="Pfam" id="PF12937">
    <property type="entry name" value="F-box-like"/>
    <property type="match status" value="1"/>
</dbReference>
<evidence type="ECO:0000259" key="1">
    <source>
        <dbReference type="Pfam" id="PF12937"/>
    </source>
</evidence>
<dbReference type="EMBL" id="AMYB01000005">
    <property type="protein sequence ID" value="OAD02166.1"/>
    <property type="molecule type" value="Genomic_DNA"/>
</dbReference>
<accession>A0A168KA71</accession>
<dbReference type="AlphaFoldDB" id="A0A168KA71"/>
<gene>
    <name evidence="2" type="ORF">MUCCIDRAFT_164104</name>
</gene>
<dbReference type="SUPFAM" id="SSF52047">
    <property type="entry name" value="RNI-like"/>
    <property type="match status" value="1"/>
</dbReference>
<protein>
    <recommendedName>
        <fullName evidence="1">F-box domain-containing protein</fullName>
    </recommendedName>
</protein>
<evidence type="ECO:0000313" key="2">
    <source>
        <dbReference type="EMBL" id="OAD02166.1"/>
    </source>
</evidence>
<dbReference type="OrthoDB" id="2242903at2759"/>
<comment type="caution">
    <text evidence="2">The sequence shown here is derived from an EMBL/GenBank/DDBJ whole genome shotgun (WGS) entry which is preliminary data.</text>
</comment>
<keyword evidence="3" id="KW-1185">Reference proteome</keyword>
<dbReference type="InterPro" id="IPR036047">
    <property type="entry name" value="F-box-like_dom_sf"/>
</dbReference>
<name>A0A168KA71_MUCCL</name>
<dbReference type="VEuPathDB" id="FungiDB:MUCCIDRAFT_164104"/>
<feature type="domain" description="F-box" evidence="1">
    <location>
        <begin position="6"/>
        <end position="40"/>
    </location>
</feature>
<dbReference type="Gene3D" id="1.20.1280.50">
    <property type="match status" value="1"/>
</dbReference>
<dbReference type="Gene3D" id="3.80.10.10">
    <property type="entry name" value="Ribonuclease Inhibitor"/>
    <property type="match status" value="1"/>
</dbReference>
<dbReference type="InterPro" id="IPR001810">
    <property type="entry name" value="F-box_dom"/>
</dbReference>
<evidence type="ECO:0000313" key="3">
    <source>
        <dbReference type="Proteomes" id="UP000077051"/>
    </source>
</evidence>
<dbReference type="Proteomes" id="UP000077051">
    <property type="component" value="Unassembled WGS sequence"/>
</dbReference>
<reference evidence="2 3" key="1">
    <citation type="submission" date="2015-06" db="EMBL/GenBank/DDBJ databases">
        <title>Expansion of signal transduction pathways in fungi by whole-genome duplication.</title>
        <authorList>
            <consortium name="DOE Joint Genome Institute"/>
            <person name="Corrochano L.M."/>
            <person name="Kuo A."/>
            <person name="Marcet-Houben M."/>
            <person name="Polaino S."/>
            <person name="Salamov A."/>
            <person name="Villalobos J.M."/>
            <person name="Alvarez M.I."/>
            <person name="Avalos J."/>
            <person name="Benito E.P."/>
            <person name="Benoit I."/>
            <person name="Burger G."/>
            <person name="Camino L.P."/>
            <person name="Canovas D."/>
            <person name="Cerda-Olmedo E."/>
            <person name="Cheng J.-F."/>
            <person name="Dominguez A."/>
            <person name="Elias M."/>
            <person name="Eslava A.P."/>
            <person name="Glaser F."/>
            <person name="Grimwood J."/>
            <person name="Gutierrez G."/>
            <person name="Heitman J."/>
            <person name="Henrissat B."/>
            <person name="Iturriaga E.A."/>
            <person name="Lang B.F."/>
            <person name="Lavin J.L."/>
            <person name="Lee S."/>
            <person name="Li W."/>
            <person name="Lindquist E."/>
            <person name="Lopez-Garcia S."/>
            <person name="Luque E.M."/>
            <person name="Marcos A.T."/>
            <person name="Martin J."/>
            <person name="Mccluskey K."/>
            <person name="Medina H.R."/>
            <person name="Miralles-Duran A."/>
            <person name="Miyazaki A."/>
            <person name="Munoz-Torres E."/>
            <person name="Oguiza J.A."/>
            <person name="Ohm R."/>
            <person name="Olmedo M."/>
            <person name="Orejas M."/>
            <person name="Ortiz-Castellanos L."/>
            <person name="Pisabarro A.G."/>
            <person name="Rodriguez-Romero J."/>
            <person name="Ruiz-Herrera J."/>
            <person name="Ruiz-Vazquez R."/>
            <person name="Sanz C."/>
            <person name="Schackwitz W."/>
            <person name="Schmutz J."/>
            <person name="Shahriari M."/>
            <person name="Shelest E."/>
            <person name="Silva-Franco F."/>
            <person name="Soanes D."/>
            <person name="Syed K."/>
            <person name="Tagua V.G."/>
            <person name="Talbot N.J."/>
            <person name="Thon M."/>
            <person name="De Vries R.P."/>
            <person name="Wiebenga A."/>
            <person name="Yadav J.S."/>
            <person name="Braun E.L."/>
            <person name="Baker S."/>
            <person name="Garre V."/>
            <person name="Horwitz B."/>
            <person name="Torres-Martinez S."/>
            <person name="Idnurm A."/>
            <person name="Herrera-Estrella A."/>
            <person name="Gabaldon T."/>
            <person name="Grigoriev I.V."/>
        </authorList>
    </citation>
    <scope>NUCLEOTIDE SEQUENCE [LARGE SCALE GENOMIC DNA]</scope>
    <source>
        <strain evidence="2 3">CBS 277.49</strain>
    </source>
</reference>
<sequence>MVNHTQALPFEIWINILNQIESPQQLARCRLVCKQWNPVAEKAMFSGNFAIIPDDESFVAKLHYHLTTKPALALLIKSIDLASSNISQSAPLCAELLELVMTSNLEKITETFPLIHTDLVYRIIIRSAHKFGRIKWIPVNVYSYLYKRCVYALKDSLEFIRVSIDEEDSTIDLDLFGEFKRLDWLELVHSSIQDITDLDLILRQLQCATKLDLWTNFTGEDYTSKSGSQMETWLIRNVRIDERIKSIVDLSDRSRDHWCNLIEYIVYKYPKLQFLQLTRLALNNDAERVLQAIKHIPSLTLVDAECNSADHLWAVGDTIKSASNVIKIKYSPYVVSGDGKCQIEQACRRDRIATSEFSVKLQSEAPHAYFERFLSSAGSGVSVITKANIDLVHWRCQDNSKGLLSLYDILRLLPAVQDFEFGDAIIKYQASGNCDLILNDLKKLEIVGAKIDHRVITQLSISAPNLHQLTISSSLVVGREAKIAIVMPHSNLSTLTFQTKDLDSETVEEDYEQRSELRELRLNGKKMGLDKITYLCIKTELFPEKRYALEPISRVITTLSEKEFKQQATASKTVHIECKSLLSLVFASSNLNITMHFQDGELTSR</sequence>
<dbReference type="InterPro" id="IPR032675">
    <property type="entry name" value="LRR_dom_sf"/>
</dbReference>
<dbReference type="SUPFAM" id="SSF81383">
    <property type="entry name" value="F-box domain"/>
    <property type="match status" value="1"/>
</dbReference>
<proteinExistence type="predicted"/>